<reference evidence="1 2" key="1">
    <citation type="submission" date="2014-09" db="EMBL/GenBank/DDBJ databases">
        <authorList>
            <person name="Hornung B.V."/>
        </authorList>
    </citation>
    <scope>NUCLEOTIDE SEQUENCE [LARGE SCALE GENOMIC DNA]</scope>
    <source>
        <strain evidence="1 2">FRIFI</strain>
    </source>
</reference>
<dbReference type="AlphaFoldDB" id="A0A2P2BQ10"/>
<organism evidence="1 2">
    <name type="scientific">Romboutsia hominis</name>
    <dbReference type="NCBI Taxonomy" id="1507512"/>
    <lineage>
        <taxon>Bacteria</taxon>
        <taxon>Bacillati</taxon>
        <taxon>Bacillota</taxon>
        <taxon>Clostridia</taxon>
        <taxon>Peptostreptococcales</taxon>
        <taxon>Peptostreptococcaceae</taxon>
        <taxon>Romboutsia</taxon>
    </lineage>
</organism>
<dbReference type="KEGG" id="rhom:FRIFI_0875"/>
<protein>
    <submittedName>
        <fullName evidence="1">Prokaryotic membrane lipoprotein lipid attachment site profile</fullName>
    </submittedName>
</protein>
<evidence type="ECO:0000313" key="2">
    <source>
        <dbReference type="Proteomes" id="UP000245695"/>
    </source>
</evidence>
<keyword evidence="1" id="KW-0449">Lipoprotein</keyword>
<proteinExistence type="predicted"/>
<sequence length="136" mass="15281">MKKVLLGVIIGFVVIIGGCALMLAQGASSVNHAIEETQSQSEKENKKIEEMAKNITWEIKKEDYMTKIVGVFENTSNEMIDYVQFDYKLLGKDGTVIEKSFTNESDIAPGEKRKVEILCEKDDFDSYEIIATNTAF</sequence>
<dbReference type="Proteomes" id="UP000245695">
    <property type="component" value="Chromosome 1"/>
</dbReference>
<dbReference type="PROSITE" id="PS51257">
    <property type="entry name" value="PROKAR_LIPOPROTEIN"/>
    <property type="match status" value="1"/>
</dbReference>
<keyword evidence="2" id="KW-1185">Reference proteome</keyword>
<gene>
    <name evidence="1" type="ORF">FRIFI_0875</name>
</gene>
<evidence type="ECO:0000313" key="1">
    <source>
        <dbReference type="EMBL" id="CEI72416.1"/>
    </source>
</evidence>
<dbReference type="EMBL" id="LN650648">
    <property type="protein sequence ID" value="CEI72416.1"/>
    <property type="molecule type" value="Genomic_DNA"/>
</dbReference>
<accession>A0A2P2BQ10</accession>
<dbReference type="RefSeq" id="WP_166505093.1">
    <property type="nucleotide sequence ID" value="NZ_LN650648.1"/>
</dbReference>
<dbReference type="InterPro" id="IPR047676">
    <property type="entry name" value="FxLYD_dom"/>
</dbReference>
<dbReference type="NCBIfam" id="NF038353">
    <property type="entry name" value="FxLYD_dom"/>
    <property type="match status" value="1"/>
</dbReference>
<name>A0A2P2BQ10_9FIRM</name>